<dbReference type="Pfam" id="PF00381">
    <property type="entry name" value="PTS-HPr"/>
    <property type="match status" value="1"/>
</dbReference>
<evidence type="ECO:0000313" key="7">
    <source>
        <dbReference type="EMBL" id="MBB6014100.1"/>
    </source>
</evidence>
<dbReference type="Gene3D" id="3.30.1340.10">
    <property type="entry name" value="HPr-like"/>
    <property type="match status" value="1"/>
</dbReference>
<evidence type="ECO:0000256" key="2">
    <source>
        <dbReference type="ARBA" id="ARBA00020422"/>
    </source>
</evidence>
<dbReference type="InterPro" id="IPR035895">
    <property type="entry name" value="HPr-like_sf"/>
</dbReference>
<dbReference type="InterPro" id="IPR050399">
    <property type="entry name" value="HPr"/>
</dbReference>
<reference evidence="7 8" key="1">
    <citation type="submission" date="2020-08" db="EMBL/GenBank/DDBJ databases">
        <title>Genomic Encyclopedia of Type Strains, Phase IV (KMG-IV): sequencing the most valuable type-strain genomes for metagenomic binning, comparative biology and taxonomic classification.</title>
        <authorList>
            <person name="Goeker M."/>
        </authorList>
    </citation>
    <scope>NUCLEOTIDE SEQUENCE [LARGE SCALE GENOMIC DNA]</scope>
    <source>
        <strain evidence="7 8">DSM 11099</strain>
    </source>
</reference>
<dbReference type="PANTHER" id="PTHR33705:SF1">
    <property type="entry name" value="PHOSPHOCARRIER PROTEIN HPR"/>
    <property type="match status" value="1"/>
</dbReference>
<protein>
    <recommendedName>
        <fullName evidence="2">Phosphocarrier protein HPr</fullName>
    </recommendedName>
    <alternativeName>
        <fullName evidence="5">Histidine-containing protein</fullName>
    </alternativeName>
</protein>
<keyword evidence="8" id="KW-1185">Reference proteome</keyword>
<dbReference type="CDD" id="cd00367">
    <property type="entry name" value="PTS-HPr_like"/>
    <property type="match status" value="1"/>
</dbReference>
<evidence type="ECO:0000256" key="4">
    <source>
        <dbReference type="ARBA" id="ARBA00022597"/>
    </source>
</evidence>
<proteinExistence type="predicted"/>
<dbReference type="RefSeq" id="WP_183832288.1">
    <property type="nucleotide sequence ID" value="NZ_JACHEU010000004.1"/>
</dbReference>
<comment type="function">
    <text evidence="1">General (non sugar-specific) component of the phosphoenolpyruvate-dependent sugar phosphotransferase system (sugar PTS). This major carbohydrate active-transport system catalyzes the phosphorylation of incoming sugar substrates concomitantly with their translocation across the cell membrane. The phosphoryl group from phosphoenolpyruvate (PEP) is transferred to the phosphoryl carrier protein HPr by enzyme I. Phospho-HPr then transfers it to the PTS EIIA domain.</text>
</comment>
<keyword evidence="4" id="KW-0762">Sugar transport</keyword>
<organism evidence="7 8">
    <name type="scientific">Aquamicrobium lusatiense</name>
    <dbReference type="NCBI Taxonomy" id="89772"/>
    <lineage>
        <taxon>Bacteria</taxon>
        <taxon>Pseudomonadati</taxon>
        <taxon>Pseudomonadota</taxon>
        <taxon>Alphaproteobacteria</taxon>
        <taxon>Hyphomicrobiales</taxon>
        <taxon>Phyllobacteriaceae</taxon>
        <taxon>Aquamicrobium</taxon>
    </lineage>
</organism>
<evidence type="ECO:0000256" key="3">
    <source>
        <dbReference type="ARBA" id="ARBA00022448"/>
    </source>
</evidence>
<evidence type="ECO:0000259" key="6">
    <source>
        <dbReference type="PROSITE" id="PS51350"/>
    </source>
</evidence>
<dbReference type="SUPFAM" id="SSF55594">
    <property type="entry name" value="HPr-like"/>
    <property type="match status" value="1"/>
</dbReference>
<evidence type="ECO:0000313" key="8">
    <source>
        <dbReference type="Proteomes" id="UP000533306"/>
    </source>
</evidence>
<comment type="caution">
    <text evidence="7">The sequence shown here is derived from an EMBL/GenBank/DDBJ whole genome shotgun (WGS) entry which is preliminary data.</text>
</comment>
<evidence type="ECO:0000256" key="1">
    <source>
        <dbReference type="ARBA" id="ARBA00003681"/>
    </source>
</evidence>
<dbReference type="InterPro" id="IPR001020">
    <property type="entry name" value="PTS_HPr_His_P_site"/>
</dbReference>
<dbReference type="PANTHER" id="PTHR33705">
    <property type="entry name" value="PHOSPHOCARRIER PROTEIN HPR"/>
    <property type="match status" value="1"/>
</dbReference>
<sequence length="97" mass="10237">MSQDYLVASAVLTNDAGMHARPSVKLTQLARSFTANIEVATDSAGPWVDAKSPVKLMRFRAPQGATLWLRAAGEDAQRALDEVLALVAGNFGEGAHG</sequence>
<dbReference type="InterPro" id="IPR000032">
    <property type="entry name" value="HPr-like"/>
</dbReference>
<dbReference type="EMBL" id="JACHEU010000004">
    <property type="protein sequence ID" value="MBB6014100.1"/>
    <property type="molecule type" value="Genomic_DNA"/>
</dbReference>
<dbReference type="PROSITE" id="PS51350">
    <property type="entry name" value="PTS_HPR_DOM"/>
    <property type="match status" value="1"/>
</dbReference>
<gene>
    <name evidence="7" type="ORF">HNR59_003494</name>
</gene>
<dbReference type="AlphaFoldDB" id="A0A7W9VX79"/>
<dbReference type="NCBIfam" id="TIGR01003">
    <property type="entry name" value="PTS_HPr_family"/>
    <property type="match status" value="1"/>
</dbReference>
<name>A0A7W9VX79_9HYPH</name>
<accession>A0A7W9VX79</accession>
<keyword evidence="3" id="KW-0813">Transport</keyword>
<dbReference type="PROSITE" id="PS00369">
    <property type="entry name" value="PTS_HPR_HIS"/>
    <property type="match status" value="1"/>
</dbReference>
<dbReference type="Proteomes" id="UP000533306">
    <property type="component" value="Unassembled WGS sequence"/>
</dbReference>
<feature type="domain" description="HPr" evidence="6">
    <location>
        <begin position="5"/>
        <end position="94"/>
    </location>
</feature>
<dbReference type="PRINTS" id="PR00107">
    <property type="entry name" value="PHOSPHOCPHPR"/>
</dbReference>
<evidence type="ECO:0000256" key="5">
    <source>
        <dbReference type="ARBA" id="ARBA00033055"/>
    </source>
</evidence>